<dbReference type="InterPro" id="IPR052194">
    <property type="entry name" value="MESH1"/>
</dbReference>
<dbReference type="SMART" id="SM00471">
    <property type="entry name" value="HDc"/>
    <property type="match status" value="1"/>
</dbReference>
<gene>
    <name evidence="2" type="ORF">H9849_06945</name>
</gene>
<name>A0A9D1X4H1_9FIRM</name>
<reference evidence="2" key="2">
    <citation type="submission" date="2021-04" db="EMBL/GenBank/DDBJ databases">
        <authorList>
            <person name="Gilroy R."/>
        </authorList>
    </citation>
    <scope>NUCLEOTIDE SEQUENCE</scope>
    <source>
        <strain evidence="2">ChiSxjej3B15-1167</strain>
    </source>
</reference>
<feature type="domain" description="HD/PDEase" evidence="1">
    <location>
        <begin position="21"/>
        <end position="129"/>
    </location>
</feature>
<accession>A0A9D1X4H1</accession>
<evidence type="ECO:0000313" key="3">
    <source>
        <dbReference type="Proteomes" id="UP000886805"/>
    </source>
</evidence>
<comment type="caution">
    <text evidence="2">The sequence shown here is derived from an EMBL/GenBank/DDBJ whole genome shotgun (WGS) entry which is preliminary data.</text>
</comment>
<organism evidence="2 3">
    <name type="scientific">Candidatus Anaerobutyricum stercoripullorum</name>
    <dbReference type="NCBI Taxonomy" id="2838456"/>
    <lineage>
        <taxon>Bacteria</taxon>
        <taxon>Bacillati</taxon>
        <taxon>Bacillota</taxon>
        <taxon>Clostridia</taxon>
        <taxon>Lachnospirales</taxon>
        <taxon>Lachnospiraceae</taxon>
        <taxon>Anaerobutyricum</taxon>
    </lineage>
</organism>
<reference evidence="2" key="1">
    <citation type="journal article" date="2021" name="PeerJ">
        <title>Extensive microbial diversity within the chicken gut microbiome revealed by metagenomics and culture.</title>
        <authorList>
            <person name="Gilroy R."/>
            <person name="Ravi A."/>
            <person name="Getino M."/>
            <person name="Pursley I."/>
            <person name="Horton D.L."/>
            <person name="Alikhan N.F."/>
            <person name="Baker D."/>
            <person name="Gharbi K."/>
            <person name="Hall N."/>
            <person name="Watson M."/>
            <person name="Adriaenssens E.M."/>
            <person name="Foster-Nyarko E."/>
            <person name="Jarju S."/>
            <person name="Secka A."/>
            <person name="Antonio M."/>
            <person name="Oren A."/>
            <person name="Chaudhuri R.R."/>
            <person name="La Ragione R."/>
            <person name="Hildebrand F."/>
            <person name="Pallen M.J."/>
        </authorList>
    </citation>
    <scope>NUCLEOTIDE SEQUENCE</scope>
    <source>
        <strain evidence="2">ChiSxjej3B15-1167</strain>
    </source>
</reference>
<evidence type="ECO:0000313" key="2">
    <source>
        <dbReference type="EMBL" id="HIX72744.1"/>
    </source>
</evidence>
<dbReference type="Gene3D" id="1.10.3210.10">
    <property type="entry name" value="Hypothetical protein af1432"/>
    <property type="match status" value="1"/>
</dbReference>
<proteinExistence type="predicted"/>
<dbReference type="InterPro" id="IPR003607">
    <property type="entry name" value="HD/PDEase_dom"/>
</dbReference>
<dbReference type="PANTHER" id="PTHR46246:SF1">
    <property type="entry name" value="GUANOSINE-3',5'-BIS(DIPHOSPHATE) 3'-PYROPHOSPHOHYDROLASE MESH1"/>
    <property type="match status" value="1"/>
</dbReference>
<dbReference type="Proteomes" id="UP000886805">
    <property type="component" value="Unassembled WGS sequence"/>
</dbReference>
<dbReference type="Pfam" id="PF13328">
    <property type="entry name" value="HD_4"/>
    <property type="match status" value="1"/>
</dbReference>
<evidence type="ECO:0000259" key="1">
    <source>
        <dbReference type="SMART" id="SM00471"/>
    </source>
</evidence>
<dbReference type="CDD" id="cd00077">
    <property type="entry name" value="HDc"/>
    <property type="match status" value="1"/>
</dbReference>
<dbReference type="PANTHER" id="PTHR46246">
    <property type="entry name" value="GUANOSINE-3',5'-BIS(DIPHOSPHATE) 3'-PYROPHOSPHOHYDROLASE MESH1"/>
    <property type="match status" value="1"/>
</dbReference>
<dbReference type="GO" id="GO:0008893">
    <property type="term" value="F:guanosine-3',5'-bis(diphosphate) 3'-diphosphatase activity"/>
    <property type="evidence" value="ECO:0007669"/>
    <property type="project" value="TreeGrafter"/>
</dbReference>
<dbReference type="SUPFAM" id="SSF109604">
    <property type="entry name" value="HD-domain/PDEase-like"/>
    <property type="match status" value="1"/>
</dbReference>
<dbReference type="EMBL" id="DXEQ01000206">
    <property type="protein sequence ID" value="HIX72744.1"/>
    <property type="molecule type" value="Genomic_DNA"/>
</dbReference>
<dbReference type="AlphaFoldDB" id="A0A9D1X4H1"/>
<sequence length="186" mass="21516">MIDKAIAFAVKAHEGQPRKGTEIPYIFHPLEVGMIVSRITDDEEVIAAGVLHDTVEDCEQVTLDVIRQEFGDRVARIVGLESEDKSRSWVERKSATIRLLEQETMREAKIVALADKLSNIRCFYADYCKLGETFWQRFNMKDKRMQGWYYKGLCDSLSDLSDLEEYREFCRMVQMVFGDVITDSPE</sequence>
<protein>
    <submittedName>
        <fullName evidence="2">HD domain-containing protein</fullName>
    </submittedName>
</protein>